<dbReference type="SUPFAM" id="SSF55785">
    <property type="entry name" value="PYP-like sensor domain (PAS domain)"/>
    <property type="match status" value="4"/>
</dbReference>
<dbReference type="InterPro" id="IPR001610">
    <property type="entry name" value="PAC"/>
</dbReference>
<dbReference type="Pfam" id="PF02518">
    <property type="entry name" value="HATPase_c"/>
    <property type="match status" value="1"/>
</dbReference>
<organism evidence="10 11">
    <name type="scientific">Fodinibius roseus</name>
    <dbReference type="NCBI Taxonomy" id="1194090"/>
    <lineage>
        <taxon>Bacteria</taxon>
        <taxon>Pseudomonadati</taxon>
        <taxon>Balneolota</taxon>
        <taxon>Balneolia</taxon>
        <taxon>Balneolales</taxon>
        <taxon>Balneolaceae</taxon>
        <taxon>Fodinibius</taxon>
    </lineage>
</organism>
<protein>
    <submittedName>
        <fullName evidence="10">PAS domain S-box-containing protein</fullName>
    </submittedName>
</protein>
<dbReference type="InterPro" id="IPR005467">
    <property type="entry name" value="His_kinase_dom"/>
</dbReference>
<dbReference type="SMART" id="SM00448">
    <property type="entry name" value="REC"/>
    <property type="match status" value="1"/>
</dbReference>
<dbReference type="InterPro" id="IPR036890">
    <property type="entry name" value="HATPase_C_sf"/>
</dbReference>
<evidence type="ECO:0000313" key="11">
    <source>
        <dbReference type="Proteomes" id="UP000184041"/>
    </source>
</evidence>
<evidence type="ECO:0000259" key="9">
    <source>
        <dbReference type="PROSITE" id="PS50113"/>
    </source>
</evidence>
<keyword evidence="4" id="KW-0597">Phosphoprotein</keyword>
<evidence type="ECO:0000259" key="6">
    <source>
        <dbReference type="PROSITE" id="PS50109"/>
    </source>
</evidence>
<dbReference type="Proteomes" id="UP000184041">
    <property type="component" value="Unassembled WGS sequence"/>
</dbReference>
<dbReference type="PROSITE" id="PS50109">
    <property type="entry name" value="HIS_KIN"/>
    <property type="match status" value="1"/>
</dbReference>
<dbReference type="InterPro" id="IPR011006">
    <property type="entry name" value="CheY-like_superfamily"/>
</dbReference>
<dbReference type="Gene3D" id="1.20.5.1930">
    <property type="match status" value="1"/>
</dbReference>
<dbReference type="EMBL" id="FQUS01000003">
    <property type="protein sequence ID" value="SHE80272.1"/>
    <property type="molecule type" value="Genomic_DNA"/>
</dbReference>
<feature type="domain" description="Response regulatory" evidence="7">
    <location>
        <begin position="793"/>
        <end position="909"/>
    </location>
</feature>
<dbReference type="STRING" id="1194090.SAMN05443144_103213"/>
<feature type="modified residue" description="4-aspartylphosphate" evidence="4">
    <location>
        <position position="844"/>
    </location>
</feature>
<feature type="domain" description="PAS" evidence="8">
    <location>
        <begin position="403"/>
        <end position="450"/>
    </location>
</feature>
<dbReference type="CDD" id="cd17535">
    <property type="entry name" value="REC_NarL-like"/>
    <property type="match status" value="1"/>
</dbReference>
<dbReference type="Gene3D" id="3.30.450.20">
    <property type="entry name" value="PAS domain"/>
    <property type="match status" value="4"/>
</dbReference>
<keyword evidence="3" id="KW-0902">Two-component regulatory system</keyword>
<feature type="domain" description="PAS" evidence="8">
    <location>
        <begin position="149"/>
        <end position="220"/>
    </location>
</feature>
<dbReference type="PROSITE" id="PS50110">
    <property type="entry name" value="RESPONSE_REGULATORY"/>
    <property type="match status" value="1"/>
</dbReference>
<evidence type="ECO:0000313" key="10">
    <source>
        <dbReference type="EMBL" id="SHE80272.1"/>
    </source>
</evidence>
<dbReference type="SMART" id="SM00091">
    <property type="entry name" value="PAS"/>
    <property type="match status" value="4"/>
</dbReference>
<dbReference type="PANTHER" id="PTHR24421:SF58">
    <property type="entry name" value="SIGNAL TRANSDUCTION HISTIDINE-PROTEIN KINASE_PHOSPHATASE UHPB"/>
    <property type="match status" value="1"/>
</dbReference>
<evidence type="ECO:0000259" key="8">
    <source>
        <dbReference type="PROSITE" id="PS50112"/>
    </source>
</evidence>
<dbReference type="AlphaFoldDB" id="A0A1M4WH28"/>
<dbReference type="RefSeq" id="WP_073059796.1">
    <property type="nucleotide sequence ID" value="NZ_FQUS01000003.1"/>
</dbReference>
<dbReference type="OrthoDB" id="5401121at2"/>
<dbReference type="InterPro" id="IPR001789">
    <property type="entry name" value="Sig_transdc_resp-reg_receiver"/>
</dbReference>
<dbReference type="NCBIfam" id="TIGR00229">
    <property type="entry name" value="sensory_box"/>
    <property type="match status" value="4"/>
</dbReference>
<dbReference type="Pfam" id="PF07730">
    <property type="entry name" value="HisKA_3"/>
    <property type="match status" value="1"/>
</dbReference>
<dbReference type="InterPro" id="IPR058245">
    <property type="entry name" value="NreC/VraR/RcsB-like_REC"/>
</dbReference>
<keyword evidence="2" id="KW-0418">Kinase</keyword>
<feature type="domain" description="Histidine kinase" evidence="6">
    <location>
        <begin position="564"/>
        <end position="761"/>
    </location>
</feature>
<sequence>MYNNLIELFLQNNTGEQIADSLPVAIYVTDTEGRLKYYNESAVKFSGRKPDLGTDKWCVSLKLYHTDGSPMPHDECPMAVSLREERRINGAEAIAERPDGERIWFKAHPSPLYNKDGELIGGVNVLVDITPRKQAKAELEDITARSERQERLYEAIISSTPDLMYVFDLAYRFQFVNDALLEVWGLTRQESIGKRLQDLGYEPWHAEMHEREIDQVIATREPVHGEVSFPHAQLGERMYHYIFVPVFDDRGKVEAVAGTTRDITERTQAEQALRESEEKYRTLFETMDEGFCIIKLEFNDENQPVDFHYLETNPAFRKHAGLPGIEGKGLKDVLPVIDEKWVKKYEKVILTGEPVQGEVYAEKLNRWLEISVYRVGKQEEQKVAVLFKDITKRKQAKLKLRKNRDRLRAALRIDTVGVLFWDTDSMRIKEVNNAFLEMSGYNREEAVGKTWQELTPKKFYPVSKQAVANLEKHNHTKPYEKQYIRKDGSRWWGLFAPRRIDENEIVEFVLDISERHHAREELKAINETLEERVQERTKELLSYQSQLRSLASQLSKAEENQRQQLATEIHDNLGQLLALGKMKVDLLRDTPDSADSSRAISDLQEILDDALRYSRELMSELKPPPSIDGDIRVATEWLAEKLEKRGLKVIIHDDGQPKPLDEEVRITVLQSIRELLFNVVKHTSEKEAVIDLQRSKDRLRVTVRDEGEGFDPDNTEWTPDKNGSFGLFNVQERIDLLGGVVEIEAKRGEGTKISLCIPLSGEAATAEPAEPEEASGQISRNDVPHIVHEEKISVLLVDDHQMVRKGFRKIIEDEDDVVVAGEAGDGGEAVSLSRETAPDIVLMDVNMPKMDGIEATRRITSEMPGIRIIGLSLHDEKRVMEKMRSAGASAYLTKTEAFESLMRTIRAEASAQRE</sequence>
<dbReference type="Pfam" id="PF08448">
    <property type="entry name" value="PAS_4"/>
    <property type="match status" value="1"/>
</dbReference>
<evidence type="ECO:0000256" key="1">
    <source>
        <dbReference type="ARBA" id="ARBA00022679"/>
    </source>
</evidence>
<dbReference type="InterPro" id="IPR003594">
    <property type="entry name" value="HATPase_dom"/>
</dbReference>
<keyword evidence="5" id="KW-0175">Coiled coil</keyword>
<dbReference type="SUPFAM" id="SSF55874">
    <property type="entry name" value="ATPase domain of HSP90 chaperone/DNA topoisomerase II/histidine kinase"/>
    <property type="match status" value="1"/>
</dbReference>
<dbReference type="SMART" id="SM00387">
    <property type="entry name" value="HATPase_c"/>
    <property type="match status" value="1"/>
</dbReference>
<dbReference type="Gene3D" id="3.30.565.10">
    <property type="entry name" value="Histidine kinase-like ATPase, C-terminal domain"/>
    <property type="match status" value="1"/>
</dbReference>
<dbReference type="PANTHER" id="PTHR24421">
    <property type="entry name" value="NITRATE/NITRITE SENSOR PROTEIN NARX-RELATED"/>
    <property type="match status" value="1"/>
</dbReference>
<dbReference type="Pfam" id="PF13426">
    <property type="entry name" value="PAS_9"/>
    <property type="match status" value="2"/>
</dbReference>
<feature type="domain" description="PAC" evidence="9">
    <location>
        <begin position="89"/>
        <end position="141"/>
    </location>
</feature>
<dbReference type="PROSITE" id="PS50112">
    <property type="entry name" value="PAS"/>
    <property type="match status" value="3"/>
</dbReference>
<dbReference type="InterPro" id="IPR011712">
    <property type="entry name" value="Sig_transdc_His_kin_sub3_dim/P"/>
</dbReference>
<dbReference type="InterPro" id="IPR000700">
    <property type="entry name" value="PAS-assoc_C"/>
</dbReference>
<dbReference type="SUPFAM" id="SSF52172">
    <property type="entry name" value="CheY-like"/>
    <property type="match status" value="1"/>
</dbReference>
<evidence type="ECO:0000256" key="2">
    <source>
        <dbReference type="ARBA" id="ARBA00022777"/>
    </source>
</evidence>
<evidence type="ECO:0000256" key="5">
    <source>
        <dbReference type="SAM" id="Coils"/>
    </source>
</evidence>
<dbReference type="InterPro" id="IPR013656">
    <property type="entry name" value="PAS_4"/>
</dbReference>
<dbReference type="CDD" id="cd16917">
    <property type="entry name" value="HATPase_UhpB-NarQ-NarX-like"/>
    <property type="match status" value="1"/>
</dbReference>
<feature type="coiled-coil region" evidence="5">
    <location>
        <begin position="515"/>
        <end position="560"/>
    </location>
</feature>
<reference evidence="10 11" key="1">
    <citation type="submission" date="2016-11" db="EMBL/GenBank/DDBJ databases">
        <authorList>
            <person name="Jaros S."/>
            <person name="Januszkiewicz K."/>
            <person name="Wedrychowicz H."/>
        </authorList>
    </citation>
    <scope>NUCLEOTIDE SEQUENCE [LARGE SCALE GENOMIC DNA]</scope>
    <source>
        <strain evidence="10 11">DSM 21986</strain>
    </source>
</reference>
<proteinExistence type="predicted"/>
<name>A0A1M4WH28_9BACT</name>
<evidence type="ECO:0000256" key="3">
    <source>
        <dbReference type="ARBA" id="ARBA00023012"/>
    </source>
</evidence>
<feature type="domain" description="PAC" evidence="9">
    <location>
        <begin position="223"/>
        <end position="275"/>
    </location>
</feature>
<dbReference type="SMART" id="SM00086">
    <property type="entry name" value="PAC"/>
    <property type="match status" value="3"/>
</dbReference>
<dbReference type="PROSITE" id="PS50113">
    <property type="entry name" value="PAC"/>
    <property type="match status" value="2"/>
</dbReference>
<dbReference type="InterPro" id="IPR050482">
    <property type="entry name" value="Sensor_HK_TwoCompSys"/>
</dbReference>
<dbReference type="Pfam" id="PF13188">
    <property type="entry name" value="PAS_8"/>
    <property type="match status" value="1"/>
</dbReference>
<feature type="domain" description="PAS" evidence="8">
    <location>
        <begin position="11"/>
        <end position="51"/>
    </location>
</feature>
<dbReference type="GO" id="GO:0000155">
    <property type="term" value="F:phosphorelay sensor kinase activity"/>
    <property type="evidence" value="ECO:0007669"/>
    <property type="project" value="InterPro"/>
</dbReference>
<dbReference type="GO" id="GO:0016020">
    <property type="term" value="C:membrane"/>
    <property type="evidence" value="ECO:0007669"/>
    <property type="project" value="InterPro"/>
</dbReference>
<keyword evidence="11" id="KW-1185">Reference proteome</keyword>
<keyword evidence="1" id="KW-0808">Transferase</keyword>
<gene>
    <name evidence="10" type="ORF">SAMN05443144_103213</name>
</gene>
<dbReference type="Gene3D" id="3.40.50.2300">
    <property type="match status" value="1"/>
</dbReference>
<evidence type="ECO:0000256" key="4">
    <source>
        <dbReference type="PROSITE-ProRule" id="PRU00169"/>
    </source>
</evidence>
<dbReference type="Pfam" id="PF00072">
    <property type="entry name" value="Response_reg"/>
    <property type="match status" value="1"/>
</dbReference>
<dbReference type="InterPro" id="IPR000014">
    <property type="entry name" value="PAS"/>
</dbReference>
<dbReference type="CDD" id="cd00130">
    <property type="entry name" value="PAS"/>
    <property type="match status" value="3"/>
</dbReference>
<dbReference type="InterPro" id="IPR035965">
    <property type="entry name" value="PAS-like_dom_sf"/>
</dbReference>
<accession>A0A1M4WH28</accession>
<dbReference type="GO" id="GO:0046983">
    <property type="term" value="F:protein dimerization activity"/>
    <property type="evidence" value="ECO:0007669"/>
    <property type="project" value="InterPro"/>
</dbReference>
<evidence type="ECO:0000259" key="7">
    <source>
        <dbReference type="PROSITE" id="PS50110"/>
    </source>
</evidence>